<proteinExistence type="predicted"/>
<dbReference type="InterPro" id="IPR018490">
    <property type="entry name" value="cNMP-bd_dom_sf"/>
</dbReference>
<evidence type="ECO:0000259" key="1">
    <source>
        <dbReference type="Pfam" id="PF15977"/>
    </source>
</evidence>
<dbReference type="EMBL" id="CP041764">
    <property type="protein sequence ID" value="QHA87992.1"/>
    <property type="molecule type" value="Genomic_DNA"/>
</dbReference>
<sequence length="213" mass="24806">MKNLTPQRPESAISLLINELTPHAVACNYPPRKIIEWKHKDEANIYLFLDGQLSILRSSDKLVLGSVYEPHIFGIVELFQHQRTHALRLDTPSTVLKLSALKAKKIFRERNLWYAITEILAYYISYLGYRDSLVYQQLIYSVIREHLFEIMNLPDNIRKNTTILRYIQDRTHLSRSSILNNLSTLKNEGRISYARGGYLLEIISLPEHPTGKR</sequence>
<keyword evidence="3" id="KW-1185">Reference proteome</keyword>
<dbReference type="Proteomes" id="UP000430368">
    <property type="component" value="Chromosome"/>
</dbReference>
<dbReference type="RefSeq" id="WP_160029960.1">
    <property type="nucleotide sequence ID" value="NZ_CP041764.1"/>
</dbReference>
<feature type="domain" description="IprA winged helix-turn-helix" evidence="1">
    <location>
        <begin position="140"/>
        <end position="206"/>
    </location>
</feature>
<evidence type="ECO:0000313" key="2">
    <source>
        <dbReference type="EMBL" id="QHA87992.1"/>
    </source>
</evidence>
<reference evidence="2 3" key="1">
    <citation type="submission" date="2019-07" db="EMBL/GenBank/DDBJ databases">
        <title>Serratia dokdonensis sp. nov., an elicitor of systemic resistance in Nicotiana Tabacum.</title>
        <authorList>
            <person name="Son J.-S."/>
            <person name="Hwang Y.-J."/>
            <person name="Lee S.-Y."/>
            <person name="Ghim S.-Y."/>
        </authorList>
    </citation>
    <scope>NUCLEOTIDE SEQUENCE [LARGE SCALE GENOMIC DNA]</scope>
    <source>
        <strain evidence="2 3">KUDC3025</strain>
    </source>
</reference>
<evidence type="ECO:0000313" key="3">
    <source>
        <dbReference type="Proteomes" id="UP000430368"/>
    </source>
</evidence>
<dbReference type="Gene3D" id="2.60.120.10">
    <property type="entry name" value="Jelly Rolls"/>
    <property type="match status" value="1"/>
</dbReference>
<accession>A0ABX6GNY9</accession>
<name>A0ABX6GNY9_9GAMM</name>
<dbReference type="InterPro" id="IPR014710">
    <property type="entry name" value="RmlC-like_jellyroll"/>
</dbReference>
<organism evidence="2 3">
    <name type="scientific">Serratia rhizosphaerae</name>
    <dbReference type="NCBI Taxonomy" id="2597702"/>
    <lineage>
        <taxon>Bacteria</taxon>
        <taxon>Pseudomonadati</taxon>
        <taxon>Pseudomonadota</taxon>
        <taxon>Gammaproteobacteria</taxon>
        <taxon>Enterobacterales</taxon>
        <taxon>Yersiniaceae</taxon>
        <taxon>Serratia</taxon>
    </lineage>
</organism>
<protein>
    <submittedName>
        <fullName evidence="2">Crp/Fnr family transcriptional regulator</fullName>
    </submittedName>
</protein>
<gene>
    <name evidence="2" type="ORF">FO014_14040</name>
</gene>
<dbReference type="InterPro" id="IPR041687">
    <property type="entry name" value="HTH_46"/>
</dbReference>
<dbReference type="Pfam" id="PF15977">
    <property type="entry name" value="HTH_46"/>
    <property type="match status" value="1"/>
</dbReference>
<dbReference type="SUPFAM" id="SSF51206">
    <property type="entry name" value="cAMP-binding domain-like"/>
    <property type="match status" value="1"/>
</dbReference>